<protein>
    <submittedName>
        <fullName evidence="1">Uncharacterized protein</fullName>
    </submittedName>
</protein>
<reference evidence="1 2" key="1">
    <citation type="journal article" date="2018" name="Mol. Biol. Evol.">
        <title>Broad Genomic Sampling Reveals a Smut Pathogenic Ancestry of the Fungal Clade Ustilaginomycotina.</title>
        <authorList>
            <person name="Kijpornyongpan T."/>
            <person name="Mondo S.J."/>
            <person name="Barry K."/>
            <person name="Sandor L."/>
            <person name="Lee J."/>
            <person name="Lipzen A."/>
            <person name="Pangilinan J."/>
            <person name="LaButti K."/>
            <person name="Hainaut M."/>
            <person name="Henrissat B."/>
            <person name="Grigoriev I.V."/>
            <person name="Spatafora J.W."/>
            <person name="Aime M.C."/>
        </authorList>
    </citation>
    <scope>NUCLEOTIDE SEQUENCE [LARGE SCALE GENOMIC DNA]</scope>
    <source>
        <strain evidence="1 2">SA 807</strain>
    </source>
</reference>
<name>A0ACD0NXM4_9BASI</name>
<accession>A0ACD0NXM4</accession>
<gene>
    <name evidence="1" type="ORF">IE53DRAFT_88119</name>
</gene>
<evidence type="ECO:0000313" key="1">
    <source>
        <dbReference type="EMBL" id="PWN50578.1"/>
    </source>
</evidence>
<proteinExistence type="predicted"/>
<dbReference type="EMBL" id="KZ819917">
    <property type="protein sequence ID" value="PWN50578.1"/>
    <property type="molecule type" value="Genomic_DNA"/>
</dbReference>
<evidence type="ECO:0000313" key="2">
    <source>
        <dbReference type="Proteomes" id="UP000245626"/>
    </source>
</evidence>
<organism evidence="1 2">
    <name type="scientific">Violaceomyces palustris</name>
    <dbReference type="NCBI Taxonomy" id="1673888"/>
    <lineage>
        <taxon>Eukaryota</taxon>
        <taxon>Fungi</taxon>
        <taxon>Dikarya</taxon>
        <taxon>Basidiomycota</taxon>
        <taxon>Ustilaginomycotina</taxon>
        <taxon>Ustilaginomycetes</taxon>
        <taxon>Violaceomycetales</taxon>
        <taxon>Violaceomycetaceae</taxon>
        <taxon>Violaceomyces</taxon>
    </lineage>
</organism>
<dbReference type="Proteomes" id="UP000245626">
    <property type="component" value="Unassembled WGS sequence"/>
</dbReference>
<sequence>MIEPDLLKVQVREMIRMVSAASNASLITAFLEMRSVLSSRKLDLDGRASATFKENRSHLQLQIRWIVGLGSEAIKEQDACVTSFLQQSKSFISSSKKASDKRKPVSNVCSDTRAVSIACHDLARNPRIDRVKEVKESTLRALKSLAESLSTSFKVALKYKERKVPFEPPNVSQAFGYSLKLLLLSLCMPLESFQRAERAIGFAMPVIEKVQEVATELETSRLVILECFEREILSKCLADLSTLRLADHAPNRSKEGDAVRRKAQDVVLHLVVSFQRFLQQTLHCTGYIAPMSRRGSLADLMVIQMSKELCRVLSMAFSDSSVRVTPSACESSISYLRRKLEVVRMLCRILDSFSTLLQAKPLSNRMLVSGSGDFVPRVELEDDLEELIMSAKAKASKAFSLTGFEAIISRVDRASIEEMKEEAEFVITNSLDLASRQRGTWGD</sequence>
<keyword evidence="2" id="KW-1185">Reference proteome</keyword>